<evidence type="ECO:0000313" key="3">
    <source>
        <dbReference type="Proteomes" id="UP000657006"/>
    </source>
</evidence>
<organism evidence="2 3">
    <name type="scientific">Bianquea renquensis</name>
    <dbReference type="NCBI Taxonomy" id="2763661"/>
    <lineage>
        <taxon>Bacteria</taxon>
        <taxon>Bacillati</taxon>
        <taxon>Bacillota</taxon>
        <taxon>Clostridia</taxon>
        <taxon>Eubacteriales</taxon>
        <taxon>Bianqueaceae</taxon>
        <taxon>Bianquea</taxon>
    </lineage>
</organism>
<comment type="caution">
    <text evidence="2">The sequence shown here is derived from an EMBL/GenBank/DDBJ whole genome shotgun (WGS) entry which is preliminary data.</text>
</comment>
<feature type="domain" description="DUF4340" evidence="1">
    <location>
        <begin position="92"/>
        <end position="200"/>
    </location>
</feature>
<accession>A0A926HW89</accession>
<keyword evidence="3" id="KW-1185">Reference proteome</keyword>
<dbReference type="AlphaFoldDB" id="A0A926HW89"/>
<dbReference type="RefSeq" id="WP_177716648.1">
    <property type="nucleotide sequence ID" value="NZ_JACRSQ010000002.1"/>
</dbReference>
<dbReference type="EMBL" id="JACRSQ010000002">
    <property type="protein sequence ID" value="MBC8542462.1"/>
    <property type="molecule type" value="Genomic_DNA"/>
</dbReference>
<evidence type="ECO:0000313" key="2">
    <source>
        <dbReference type="EMBL" id="MBC8542462.1"/>
    </source>
</evidence>
<dbReference type="Proteomes" id="UP000657006">
    <property type="component" value="Unassembled WGS sequence"/>
</dbReference>
<dbReference type="InterPro" id="IPR025641">
    <property type="entry name" value="DUF4340"/>
</dbReference>
<evidence type="ECO:0000259" key="1">
    <source>
        <dbReference type="Pfam" id="PF14238"/>
    </source>
</evidence>
<name>A0A926HW89_9FIRM</name>
<feature type="domain" description="DUF4340" evidence="1">
    <location>
        <begin position="260"/>
        <end position="427"/>
    </location>
</feature>
<gene>
    <name evidence="2" type="ORF">H8730_02725</name>
</gene>
<proteinExistence type="predicted"/>
<protein>
    <submittedName>
        <fullName evidence="2">DUF4340 domain-containing protein</fullName>
    </submittedName>
</protein>
<reference evidence="2" key="1">
    <citation type="submission" date="2020-08" db="EMBL/GenBank/DDBJ databases">
        <title>Genome public.</title>
        <authorList>
            <person name="Liu C."/>
            <person name="Sun Q."/>
        </authorList>
    </citation>
    <scope>NUCLEOTIDE SEQUENCE</scope>
    <source>
        <strain evidence="2">NSJ-32</strain>
    </source>
</reference>
<dbReference type="Pfam" id="PF14238">
    <property type="entry name" value="DUF4340"/>
    <property type="match status" value="2"/>
</dbReference>
<sequence length="519" mass="58616">MSKGKRLLVLCLVLVLLVGTLSAVVILKKNETDEESSSTSLSSTYGVILENEENTLKSIAVKNKTDEYTLLLKKETKESSDESGEPEETLTWYIEGHEDWTLNSTSISNLVGIGTQLNASALVNEDASNVDLAEFGLETPVAIVTVTLEDGTQKKVMFGDNTPDGIYYYGMVEGDSALYTLGSTPGKAATAPLSSLRNVSSSSVSTEDELYYFFAQQKGERPIEIQYVGDIPETEDWNYHMSYYTLKQPYDNPTVEVTGNLSELFTSIGSITIKDQIEENCTDLDKYGVGEEPEYRLKMTTRTELASDDSDADAEPEYEYATVDYYFGFTYGDDDSMIYFREGDSDEVFGIEKSFLDNVDFKPFTYIQKLVYLNNIEKVDVLKVTGNEGTYTLSIKREQVEETLDDSDDSDDSEDPLVAYRVNDTLTKEDLFKKAYQGVIGIMPDYEIYKEKPEYDEKDAVTFEFSFLDGTSYTVKYYKLSEFYYVTQIDEDTWFACNYDQFNTMWSALEACLSQDSES</sequence>